<proteinExistence type="predicted"/>
<name>A0AAW4IMZ6_9GAMM</name>
<keyword evidence="3" id="KW-1185">Reference proteome</keyword>
<evidence type="ECO:0000256" key="1">
    <source>
        <dbReference type="SAM" id="MobiDB-lite"/>
    </source>
</evidence>
<dbReference type="Proteomes" id="UP000664161">
    <property type="component" value="Unassembled WGS sequence"/>
</dbReference>
<feature type="compositionally biased region" description="Polar residues" evidence="1">
    <location>
        <begin position="162"/>
        <end position="177"/>
    </location>
</feature>
<comment type="caution">
    <text evidence="2">The sequence shown here is derived from an EMBL/GenBank/DDBJ whole genome shotgun (WGS) entry which is preliminary data.</text>
</comment>
<gene>
    <name evidence="2" type="ORF">J3491_05645</name>
</gene>
<evidence type="ECO:0000313" key="2">
    <source>
        <dbReference type="EMBL" id="MBO1516817.1"/>
    </source>
</evidence>
<feature type="compositionally biased region" description="Basic and acidic residues" evidence="1">
    <location>
        <begin position="88"/>
        <end position="106"/>
    </location>
</feature>
<dbReference type="EMBL" id="JAGBKN010000009">
    <property type="protein sequence ID" value="MBO1516817.1"/>
    <property type="molecule type" value="Genomic_DNA"/>
</dbReference>
<feature type="compositionally biased region" description="Low complexity" evidence="1">
    <location>
        <begin position="107"/>
        <end position="122"/>
    </location>
</feature>
<dbReference type="AlphaFoldDB" id="A0AAW4IMZ6"/>
<evidence type="ECO:0000313" key="3">
    <source>
        <dbReference type="Proteomes" id="UP000664161"/>
    </source>
</evidence>
<accession>A0AAW4IMZ6</accession>
<reference evidence="2 3" key="1">
    <citation type="submission" date="2021-03" db="EMBL/GenBank/DDBJ databases">
        <authorList>
            <person name="Shang D.-D."/>
            <person name="Du Z.-J."/>
            <person name="Chen G.-J."/>
        </authorList>
    </citation>
    <scope>NUCLEOTIDE SEQUENCE [LARGE SCALE GENOMIC DNA]</scope>
    <source>
        <strain evidence="2 3">F2608</strain>
    </source>
</reference>
<organism evidence="2 3">
    <name type="scientific">Psychrobacter halodurans</name>
    <dbReference type="NCBI Taxonomy" id="2818439"/>
    <lineage>
        <taxon>Bacteria</taxon>
        <taxon>Pseudomonadati</taxon>
        <taxon>Pseudomonadota</taxon>
        <taxon>Gammaproteobacteria</taxon>
        <taxon>Moraxellales</taxon>
        <taxon>Moraxellaceae</taxon>
        <taxon>Psychrobacter</taxon>
    </lineage>
</organism>
<feature type="region of interest" description="Disordered" evidence="1">
    <location>
        <begin position="88"/>
        <end position="203"/>
    </location>
</feature>
<protein>
    <submittedName>
        <fullName evidence="2">Uncharacterized protein</fullName>
    </submittedName>
</protein>
<sequence>MEDTMSSYSFSHQFYQRWTCAPEPVRAAITQELKDIITLLQTQTPFESFVFSTPDLDTHVDELYDNHDAEQAIAKAIADKQAQADAKAKQEKIKAAEDAKRQEEIASKAQAAQKQPPHTPAATDDKENSTHPAARQEPHQSTKSDAPDTDSKTDTAQAGIAKTQSNKDATTSTQPQTVRAPERSGEEAQTADQQTTHDKNHDANVKAVKAIKDKASTAIKLTLKEEPSSAAHQALIRELEMQIDDYLSEQMMLISENLKSWLHAEVAQQLGETEALDQPVVNSK</sequence>
<feature type="compositionally biased region" description="Basic and acidic residues" evidence="1">
    <location>
        <begin position="123"/>
        <end position="153"/>
    </location>
</feature>